<keyword evidence="11" id="KW-1185">Reference proteome</keyword>
<feature type="region of interest" description="Disordered" evidence="8">
    <location>
        <begin position="125"/>
        <end position="190"/>
    </location>
</feature>
<dbReference type="GO" id="GO:0008795">
    <property type="term" value="F:NAD+ synthase activity"/>
    <property type="evidence" value="ECO:0007669"/>
    <property type="project" value="UniProtKB-EC"/>
</dbReference>
<organism evidence="10 11">
    <name type="scientific">Halobaculum litoreum</name>
    <dbReference type="NCBI Taxonomy" id="3031998"/>
    <lineage>
        <taxon>Archaea</taxon>
        <taxon>Methanobacteriati</taxon>
        <taxon>Methanobacteriota</taxon>
        <taxon>Stenosarchaea group</taxon>
        <taxon>Halobacteria</taxon>
        <taxon>Halobacteriales</taxon>
        <taxon>Haloferacaceae</taxon>
        <taxon>Halobaculum</taxon>
    </lineage>
</organism>
<dbReference type="Pfam" id="PF02540">
    <property type="entry name" value="NAD_synthase"/>
    <property type="match status" value="1"/>
</dbReference>
<keyword evidence="2 6" id="KW-0436">Ligase</keyword>
<accession>A0ABD5XSP0</accession>
<dbReference type="AlphaFoldDB" id="A0ABD5XSP0"/>
<comment type="similarity">
    <text evidence="6">Belongs to the NAD synthetase family.</text>
</comment>
<reference evidence="10 11" key="1">
    <citation type="journal article" date="2019" name="Int. J. Syst. Evol. Microbiol.">
        <title>The Global Catalogue of Microorganisms (GCM) 10K type strain sequencing project: providing services to taxonomists for standard genome sequencing and annotation.</title>
        <authorList>
            <consortium name="The Broad Institute Genomics Platform"/>
            <consortium name="The Broad Institute Genome Sequencing Center for Infectious Disease"/>
            <person name="Wu L."/>
            <person name="Ma J."/>
        </authorList>
    </citation>
    <scope>NUCLEOTIDE SEQUENCE [LARGE SCALE GENOMIC DNA]</scope>
    <source>
        <strain evidence="10 11">DT92</strain>
    </source>
</reference>
<dbReference type="PANTHER" id="PTHR23090">
    <property type="entry name" value="NH 3 /GLUTAMINE-DEPENDENT NAD + SYNTHETASE"/>
    <property type="match status" value="1"/>
</dbReference>
<dbReference type="Gene3D" id="3.40.50.620">
    <property type="entry name" value="HUPs"/>
    <property type="match status" value="1"/>
</dbReference>
<feature type="domain" description="NAD/GMP synthase" evidence="9">
    <location>
        <begin position="1"/>
        <end position="137"/>
    </location>
</feature>
<evidence type="ECO:0000313" key="11">
    <source>
        <dbReference type="Proteomes" id="UP001596368"/>
    </source>
</evidence>
<dbReference type="EC" id="6.3.1.5" evidence="7"/>
<protein>
    <recommendedName>
        <fullName evidence="7">NH(3)-dependent NAD(+) synthetase</fullName>
        <ecNumber evidence="7">6.3.1.5</ecNumber>
    </recommendedName>
</protein>
<dbReference type="GO" id="GO:0005524">
    <property type="term" value="F:ATP binding"/>
    <property type="evidence" value="ECO:0007669"/>
    <property type="project" value="UniProtKB-KW"/>
</dbReference>
<dbReference type="PANTHER" id="PTHR23090:SF9">
    <property type="entry name" value="GLUTAMINE-DEPENDENT NAD(+) SYNTHETASE"/>
    <property type="match status" value="1"/>
</dbReference>
<evidence type="ECO:0000256" key="1">
    <source>
        <dbReference type="ARBA" id="ARBA00004790"/>
    </source>
</evidence>
<keyword evidence="5 6" id="KW-0520">NAD</keyword>
<evidence type="ECO:0000259" key="9">
    <source>
        <dbReference type="Pfam" id="PF02540"/>
    </source>
</evidence>
<evidence type="ECO:0000313" key="10">
    <source>
        <dbReference type="EMBL" id="MFC7138112.1"/>
    </source>
</evidence>
<proteinExistence type="inferred from homology"/>
<dbReference type="InterPro" id="IPR003694">
    <property type="entry name" value="NAD_synthase"/>
</dbReference>
<dbReference type="NCBIfam" id="TIGR00552">
    <property type="entry name" value="nadE"/>
    <property type="match status" value="1"/>
</dbReference>
<feature type="compositionally biased region" description="Polar residues" evidence="8">
    <location>
        <begin position="152"/>
        <end position="190"/>
    </location>
</feature>
<name>A0ABD5XSP0_9EURY</name>
<feature type="compositionally biased region" description="Basic residues" evidence="8">
    <location>
        <begin position="126"/>
        <end position="135"/>
    </location>
</feature>
<keyword evidence="3 6" id="KW-0547">Nucleotide-binding</keyword>
<evidence type="ECO:0000256" key="5">
    <source>
        <dbReference type="ARBA" id="ARBA00023027"/>
    </source>
</evidence>
<gene>
    <name evidence="10" type="primary">nadE</name>
    <name evidence="10" type="ORF">ACFQRB_19815</name>
</gene>
<dbReference type="EMBL" id="JBHSZG010000008">
    <property type="protein sequence ID" value="MFC7138112.1"/>
    <property type="molecule type" value="Genomic_DNA"/>
</dbReference>
<comment type="pathway">
    <text evidence="1">Cofactor biosynthesis; NAD(+) biosynthesis.</text>
</comment>
<keyword evidence="4 6" id="KW-0067">ATP-binding</keyword>
<comment type="caution">
    <text evidence="10">The sequence shown here is derived from an EMBL/GenBank/DDBJ whole genome shotgun (WGS) entry which is preliminary data.</text>
</comment>
<dbReference type="InterPro" id="IPR022310">
    <property type="entry name" value="NAD/GMP_synthase"/>
</dbReference>
<evidence type="ECO:0000256" key="3">
    <source>
        <dbReference type="ARBA" id="ARBA00022741"/>
    </source>
</evidence>
<dbReference type="InterPro" id="IPR014729">
    <property type="entry name" value="Rossmann-like_a/b/a_fold"/>
</dbReference>
<dbReference type="CDD" id="cd00553">
    <property type="entry name" value="NAD_synthase"/>
    <property type="match status" value="1"/>
</dbReference>
<evidence type="ECO:0000256" key="8">
    <source>
        <dbReference type="SAM" id="MobiDB-lite"/>
    </source>
</evidence>
<evidence type="ECO:0000256" key="6">
    <source>
        <dbReference type="RuleBase" id="RU003811"/>
    </source>
</evidence>
<evidence type="ECO:0000256" key="4">
    <source>
        <dbReference type="ARBA" id="ARBA00022840"/>
    </source>
</evidence>
<evidence type="ECO:0000256" key="7">
    <source>
        <dbReference type="RuleBase" id="RU003812"/>
    </source>
</evidence>
<dbReference type="SUPFAM" id="SSF52402">
    <property type="entry name" value="Adenine nucleotide alpha hydrolases-like"/>
    <property type="match status" value="1"/>
</dbReference>
<dbReference type="GO" id="GO:0009435">
    <property type="term" value="P:NAD+ biosynthetic process"/>
    <property type="evidence" value="ECO:0007669"/>
    <property type="project" value="UniProtKB-ARBA"/>
</dbReference>
<dbReference type="Proteomes" id="UP001596368">
    <property type="component" value="Unassembled WGS sequence"/>
</dbReference>
<evidence type="ECO:0000256" key="2">
    <source>
        <dbReference type="ARBA" id="ARBA00022598"/>
    </source>
</evidence>
<sequence>MAACYFVANADDRLVVGTSNRTERLLGYFTKHGDGGADVFPLGEYDKGEVRALAAHLGVPEPIREKRPTAGFWDGQTDEADLGAPYETLDEVVAALADGAVGVRAPDTVAETVDADPDTVVTQAARIRRTGHKRERPPAPGRPEADIDATADTASGDPSWTRWPRSSATVWNEPTPMESWSRSPATSTPA</sequence>
<comment type="catalytic activity">
    <reaction evidence="7">
        <text>deamido-NAD(+) + NH4(+) + ATP = AMP + diphosphate + NAD(+) + H(+)</text>
        <dbReference type="Rhea" id="RHEA:21188"/>
        <dbReference type="ChEBI" id="CHEBI:15378"/>
        <dbReference type="ChEBI" id="CHEBI:28938"/>
        <dbReference type="ChEBI" id="CHEBI:30616"/>
        <dbReference type="ChEBI" id="CHEBI:33019"/>
        <dbReference type="ChEBI" id="CHEBI:57540"/>
        <dbReference type="ChEBI" id="CHEBI:58437"/>
        <dbReference type="ChEBI" id="CHEBI:456215"/>
        <dbReference type="EC" id="6.3.1.5"/>
    </reaction>
</comment>